<dbReference type="InterPro" id="IPR003593">
    <property type="entry name" value="AAA+_ATPase"/>
</dbReference>
<keyword evidence="7" id="KW-1185">Reference proteome</keyword>
<dbReference type="FunFam" id="3.40.50.300:FF:000032">
    <property type="entry name" value="Export ABC transporter ATP-binding protein"/>
    <property type="match status" value="1"/>
</dbReference>
<reference evidence="6 7" key="1">
    <citation type="submission" date="2018-05" db="EMBL/GenBank/DDBJ databases">
        <title>Genomic Encyclopedia of Type Strains, Phase IV (KMG-IV): sequencing the most valuable type-strain genomes for metagenomic binning, comparative biology and taxonomic classification.</title>
        <authorList>
            <person name="Goeker M."/>
        </authorList>
    </citation>
    <scope>NUCLEOTIDE SEQUENCE [LARGE SCALE GENOMIC DNA]</scope>
    <source>
        <strain evidence="6 7">DSM 24906</strain>
    </source>
</reference>
<evidence type="ECO:0000256" key="3">
    <source>
        <dbReference type="ARBA" id="ARBA00022741"/>
    </source>
</evidence>
<dbReference type="InterPro" id="IPR003439">
    <property type="entry name" value="ABC_transporter-like_ATP-bd"/>
</dbReference>
<dbReference type="GO" id="GO:0005524">
    <property type="term" value="F:ATP binding"/>
    <property type="evidence" value="ECO:0007669"/>
    <property type="project" value="UniProtKB-KW"/>
</dbReference>
<gene>
    <name evidence="6" type="ORF">C7380_11338</name>
</gene>
<dbReference type="PROSITE" id="PS50893">
    <property type="entry name" value="ABC_TRANSPORTER_2"/>
    <property type="match status" value="1"/>
</dbReference>
<dbReference type="RefSeq" id="WP_109605251.1">
    <property type="nucleotide sequence ID" value="NZ_QGGI01000013.1"/>
</dbReference>
<evidence type="ECO:0000313" key="6">
    <source>
        <dbReference type="EMBL" id="PWJ90050.1"/>
    </source>
</evidence>
<dbReference type="PANTHER" id="PTHR42798:SF7">
    <property type="entry name" value="ALPHA-D-RIBOSE 1-METHYLPHOSPHONATE 5-TRIPHOSPHATE SYNTHASE SUBUNIT PHNL"/>
    <property type="match status" value="1"/>
</dbReference>
<comment type="similarity">
    <text evidence="1">Belongs to the ABC transporter superfamily.</text>
</comment>
<proteinExistence type="inferred from homology"/>
<keyword evidence="3" id="KW-0547">Nucleotide-binding</keyword>
<keyword evidence="6" id="KW-0449">Lipoprotein</keyword>
<dbReference type="Proteomes" id="UP000245921">
    <property type="component" value="Unassembled WGS sequence"/>
</dbReference>
<dbReference type="AlphaFoldDB" id="A0AA45C5Y0"/>
<feature type="domain" description="ABC transporter" evidence="5">
    <location>
        <begin position="5"/>
        <end position="229"/>
    </location>
</feature>
<evidence type="ECO:0000313" key="7">
    <source>
        <dbReference type="Proteomes" id="UP000245921"/>
    </source>
</evidence>
<dbReference type="SUPFAM" id="SSF52540">
    <property type="entry name" value="P-loop containing nucleoside triphosphate hydrolases"/>
    <property type="match status" value="1"/>
</dbReference>
<dbReference type="EMBL" id="QGGI01000013">
    <property type="protein sequence ID" value="PWJ90050.1"/>
    <property type="molecule type" value="Genomic_DNA"/>
</dbReference>
<dbReference type="Gene3D" id="3.40.50.300">
    <property type="entry name" value="P-loop containing nucleotide triphosphate hydrolases"/>
    <property type="match status" value="1"/>
</dbReference>
<dbReference type="GO" id="GO:0098796">
    <property type="term" value="C:membrane protein complex"/>
    <property type="evidence" value="ECO:0007669"/>
    <property type="project" value="UniProtKB-ARBA"/>
</dbReference>
<keyword evidence="2" id="KW-0813">Transport</keyword>
<dbReference type="InterPro" id="IPR017911">
    <property type="entry name" value="MacB-like_ATP-bd"/>
</dbReference>
<dbReference type="CDD" id="cd03255">
    <property type="entry name" value="ABC_MJ0796_LolCDE_FtsE"/>
    <property type="match status" value="1"/>
</dbReference>
<keyword evidence="4 6" id="KW-0067">ATP-binding</keyword>
<comment type="caution">
    <text evidence="6">The sequence shown here is derived from an EMBL/GenBank/DDBJ whole genome shotgun (WGS) entry which is preliminary data.</text>
</comment>
<evidence type="ECO:0000256" key="1">
    <source>
        <dbReference type="ARBA" id="ARBA00005417"/>
    </source>
</evidence>
<evidence type="ECO:0000259" key="5">
    <source>
        <dbReference type="PROSITE" id="PS50893"/>
    </source>
</evidence>
<evidence type="ECO:0000256" key="2">
    <source>
        <dbReference type="ARBA" id="ARBA00022448"/>
    </source>
</evidence>
<dbReference type="GO" id="GO:0016887">
    <property type="term" value="F:ATP hydrolysis activity"/>
    <property type="evidence" value="ECO:0007669"/>
    <property type="project" value="InterPro"/>
</dbReference>
<name>A0AA45C5Y0_9BACT</name>
<organism evidence="6 7">
    <name type="scientific">Oceanotoga teriensis</name>
    <dbReference type="NCBI Taxonomy" id="515440"/>
    <lineage>
        <taxon>Bacteria</taxon>
        <taxon>Thermotogati</taxon>
        <taxon>Thermotogota</taxon>
        <taxon>Thermotogae</taxon>
        <taxon>Petrotogales</taxon>
        <taxon>Petrotogaceae</taxon>
        <taxon>Oceanotoga</taxon>
    </lineage>
</organism>
<dbReference type="GO" id="GO:0022857">
    <property type="term" value="F:transmembrane transporter activity"/>
    <property type="evidence" value="ECO:0007669"/>
    <property type="project" value="UniProtKB-ARBA"/>
</dbReference>
<evidence type="ECO:0000256" key="4">
    <source>
        <dbReference type="ARBA" id="ARBA00022840"/>
    </source>
</evidence>
<sequence length="229" mass="26067">MDNVIILSKINKEYGSKIKTKVLYDIDLEIEEKSFNSIVGQSGSGKSTLLNIMGTLDNPTSGDVIINGNNVKDFGKKDLSILRNRNIGFIFQFHYLINEFTVLENILIPYRMYNRKIDDIIINKAYELMDYVGIYKYKNNYANQISGGQQQRTAIARSLINSPEIVLADEPTGNLDSVTTEEVYKLFRTIYNDFGTSFVIITHDKKVAERTDRIIEITDGKISSDIKII</sequence>
<dbReference type="Pfam" id="PF00005">
    <property type="entry name" value="ABC_tran"/>
    <property type="match status" value="1"/>
</dbReference>
<accession>A0AA45C5Y0</accession>
<dbReference type="PANTHER" id="PTHR42798">
    <property type="entry name" value="LIPOPROTEIN-RELEASING SYSTEM ATP-BINDING PROTEIN LOLD"/>
    <property type="match status" value="1"/>
</dbReference>
<dbReference type="InterPro" id="IPR027417">
    <property type="entry name" value="P-loop_NTPase"/>
</dbReference>
<dbReference type="SMART" id="SM00382">
    <property type="entry name" value="AAA"/>
    <property type="match status" value="1"/>
</dbReference>
<protein>
    <submittedName>
        <fullName evidence="6">Lipoprotein-releasing system ATP-binding protein</fullName>
    </submittedName>
</protein>